<dbReference type="EMBL" id="JANFQO010000009">
    <property type="protein sequence ID" value="MCQ4165318.1"/>
    <property type="molecule type" value="Genomic_DNA"/>
</dbReference>
<protein>
    <recommendedName>
        <fullName evidence="4">S9 family peptidase</fullName>
    </recommendedName>
</protein>
<dbReference type="SUPFAM" id="SSF63829">
    <property type="entry name" value="Calcium-dependent phosphotriesterase"/>
    <property type="match status" value="1"/>
</dbReference>
<name>A0ABT1QSQ1_9GAMM</name>
<feature type="chain" id="PRO_5045720583" description="S9 family peptidase" evidence="1">
    <location>
        <begin position="22"/>
        <end position="301"/>
    </location>
</feature>
<sequence length="301" mass="32349">MRPFPATVLLAPLLGAAAARAAVVPQIAGLLRDARLDEVSGLAVSQRDSARLWLHNDSGNRAEVFAVDTKGALLARVLIAGIKPLDWEDMSSFTLDGKPYLLIADTGDNGAVRKSSELIVIEEPSFRAAAAPQELQAAPAWRIRFRYADAPHDVEAVTVDAAAKRVLLLTKRTDPPQLWSLPLRPAGDAEQVAQHLGDLAVSGEAVPAAAFQRRLQPGRPTGFAISRDGRSAVVLTYASVWRYTRAAAESWEQALARKPQVFPFGLLAQAEAVAVSYDGAAIYLSGERWPAPLLRIDIAPP</sequence>
<gene>
    <name evidence="2" type="ORF">NM961_11405</name>
</gene>
<feature type="signal peptide" evidence="1">
    <location>
        <begin position="1"/>
        <end position="21"/>
    </location>
</feature>
<accession>A0ABT1QSQ1</accession>
<keyword evidence="3" id="KW-1185">Reference proteome</keyword>
<reference evidence="2" key="1">
    <citation type="submission" date="2022-07" db="EMBL/GenBank/DDBJ databases">
        <title>Tahibacter sp., a new gammaproteobacterium isolated from the silt sample collected at pig farm.</title>
        <authorList>
            <person name="Chen H."/>
        </authorList>
    </citation>
    <scope>NUCLEOTIDE SEQUENCE</scope>
    <source>
        <strain evidence="2">P2K</strain>
    </source>
</reference>
<dbReference type="Proteomes" id="UP001165498">
    <property type="component" value="Unassembled WGS sequence"/>
</dbReference>
<dbReference type="RefSeq" id="WP_255914468.1">
    <property type="nucleotide sequence ID" value="NZ_JANFQO010000009.1"/>
</dbReference>
<evidence type="ECO:0000313" key="3">
    <source>
        <dbReference type="Proteomes" id="UP001165498"/>
    </source>
</evidence>
<comment type="caution">
    <text evidence="2">The sequence shown here is derived from an EMBL/GenBank/DDBJ whole genome shotgun (WGS) entry which is preliminary data.</text>
</comment>
<evidence type="ECO:0000313" key="2">
    <source>
        <dbReference type="EMBL" id="MCQ4165318.1"/>
    </source>
</evidence>
<proteinExistence type="predicted"/>
<keyword evidence="1" id="KW-0732">Signal</keyword>
<organism evidence="2 3">
    <name type="scientific">Tahibacter harae</name>
    <dbReference type="NCBI Taxonomy" id="2963937"/>
    <lineage>
        <taxon>Bacteria</taxon>
        <taxon>Pseudomonadati</taxon>
        <taxon>Pseudomonadota</taxon>
        <taxon>Gammaproteobacteria</taxon>
        <taxon>Lysobacterales</taxon>
        <taxon>Rhodanobacteraceae</taxon>
        <taxon>Tahibacter</taxon>
    </lineage>
</organism>
<evidence type="ECO:0000256" key="1">
    <source>
        <dbReference type="SAM" id="SignalP"/>
    </source>
</evidence>
<evidence type="ECO:0008006" key="4">
    <source>
        <dbReference type="Google" id="ProtNLM"/>
    </source>
</evidence>